<feature type="compositionally biased region" description="Basic residues" evidence="1">
    <location>
        <begin position="62"/>
        <end position="71"/>
    </location>
</feature>
<dbReference type="Proteomes" id="UP000032702">
    <property type="component" value="Unassembled WGS sequence"/>
</dbReference>
<sequence length="458" mass="49574">MGDGIQRKARLHPRARGRAPSRTRARRQRFDQPLGQSAGVLGRNEPPVNAVIQHLRGATHAGGHRGQRTRHALQERHRQPLGPRGQGEDIARAQPRRHIGDRAHRTHGGPQPELRHAPPEGRLLGPISQQNQRGLGARAHEQRPSLQQHIHPLFGCQAPGVGDHGPAWQPQRVAQRLALLGSCGTEGVQIHAIGDAPDAVLSNARAPQLFPDGLADADEGIRPPARRIEAPAAREPVGVSQILNVSLGTAGMWVDDQGNPERLACQQSNAGGREHLVCVHHIQFVTPGDQHPQAVGQIGRGGHLAAGIPLPQAQHLDALHELPAGQPLVMAGEHHHLRAVCHEPLRQPQGVCLDSSHGRRKHSGQHRDSQPHASSRAAQAGHWVQNRQQPSDCSAITSVSRGLLRQSNTPRGLDGVPGRRGALASEVHATMTAWTSGSGWWSSPIRFTWEAERCSSWN</sequence>
<name>Q097R8_STIAD</name>
<dbReference type="EMBL" id="AAMD01000023">
    <property type="protein sequence ID" value="EAU68029.1"/>
    <property type="molecule type" value="Genomic_DNA"/>
</dbReference>
<evidence type="ECO:0000313" key="3">
    <source>
        <dbReference type="Proteomes" id="UP000032702"/>
    </source>
</evidence>
<comment type="caution">
    <text evidence="2">The sequence shown here is derived from an EMBL/GenBank/DDBJ whole genome shotgun (WGS) entry which is preliminary data.</text>
</comment>
<evidence type="ECO:0000313" key="2">
    <source>
        <dbReference type="EMBL" id="EAU68029.1"/>
    </source>
</evidence>
<gene>
    <name evidence="2" type="ORF">STIAU_0837</name>
</gene>
<feature type="compositionally biased region" description="Basic residues" evidence="1">
    <location>
        <begin position="7"/>
        <end position="27"/>
    </location>
</feature>
<feature type="region of interest" description="Disordered" evidence="1">
    <location>
        <begin position="57"/>
        <end position="145"/>
    </location>
</feature>
<accession>Q097R8</accession>
<reference evidence="2 3" key="1">
    <citation type="submission" date="2006-04" db="EMBL/GenBank/DDBJ databases">
        <authorList>
            <person name="Nierman W.C."/>
        </authorList>
    </citation>
    <scope>NUCLEOTIDE SEQUENCE [LARGE SCALE GENOMIC DNA]</scope>
    <source>
        <strain evidence="2 3">DW4/3-1</strain>
    </source>
</reference>
<feature type="region of interest" description="Disordered" evidence="1">
    <location>
        <begin position="1"/>
        <end position="44"/>
    </location>
</feature>
<organism evidence="2 3">
    <name type="scientific">Stigmatella aurantiaca (strain DW4/3-1)</name>
    <dbReference type="NCBI Taxonomy" id="378806"/>
    <lineage>
        <taxon>Bacteria</taxon>
        <taxon>Pseudomonadati</taxon>
        <taxon>Myxococcota</taxon>
        <taxon>Myxococcia</taxon>
        <taxon>Myxococcales</taxon>
        <taxon>Cystobacterineae</taxon>
        <taxon>Archangiaceae</taxon>
        <taxon>Stigmatella</taxon>
    </lineage>
</organism>
<evidence type="ECO:0000256" key="1">
    <source>
        <dbReference type="SAM" id="MobiDB-lite"/>
    </source>
</evidence>
<proteinExistence type="predicted"/>
<protein>
    <submittedName>
        <fullName evidence="2">Uncharacterized protein</fullName>
    </submittedName>
</protein>
<feature type="compositionally biased region" description="Polar residues" evidence="1">
    <location>
        <begin position="385"/>
        <end position="395"/>
    </location>
</feature>
<dbReference type="AlphaFoldDB" id="Q097R8"/>
<feature type="region of interest" description="Disordered" evidence="1">
    <location>
        <begin position="351"/>
        <end position="395"/>
    </location>
</feature>